<organism evidence="7">
    <name type="scientific">Xenopus tropicalis</name>
    <name type="common">Western clawed frog</name>
    <name type="synonym">Silurana tropicalis</name>
    <dbReference type="NCBI Taxonomy" id="8364"/>
    <lineage>
        <taxon>Eukaryota</taxon>
        <taxon>Metazoa</taxon>
        <taxon>Chordata</taxon>
        <taxon>Craniata</taxon>
        <taxon>Vertebrata</taxon>
        <taxon>Euteleostomi</taxon>
        <taxon>Amphibia</taxon>
        <taxon>Batrachia</taxon>
        <taxon>Anura</taxon>
        <taxon>Pipoidea</taxon>
        <taxon>Pipidae</taxon>
        <taxon>Xenopodinae</taxon>
        <taxon>Xenopus</taxon>
        <taxon>Silurana</taxon>
    </lineage>
</organism>
<keyword evidence="2" id="KW-0539">Nucleus</keyword>
<dbReference type="PANTHER" id="PTHR47187:SF1">
    <property type="entry name" value="NFATC2-INTERACTING PROTEIN"/>
    <property type="match status" value="1"/>
</dbReference>
<dbReference type="InterPro" id="IPR022617">
    <property type="entry name" value="Rad60/SUMO-like_dom"/>
</dbReference>
<dbReference type="Pfam" id="PF11976">
    <property type="entry name" value="Rad60-SLD"/>
    <property type="match status" value="1"/>
</dbReference>
<feature type="region of interest" description="Disordered" evidence="5">
    <location>
        <begin position="1"/>
        <end position="211"/>
    </location>
</feature>
<reference evidence="7" key="1">
    <citation type="journal article" date="2010" name="Science">
        <title>The genome of the Western clawed frog Xenopus tropicalis.</title>
        <authorList>
            <person name="Hellsten U."/>
            <person name="Harland R.M."/>
            <person name="Gilchrist M.J."/>
            <person name="Hendrix D."/>
            <person name="Jurka J."/>
            <person name="Kapitonov V."/>
            <person name="Ovcharenko I."/>
            <person name="Putnam N.H."/>
            <person name="Shu S."/>
            <person name="Taher L."/>
            <person name="Blitz I.L."/>
            <person name="Blumberg B."/>
            <person name="Dichmann D.S."/>
            <person name="Dubchak I."/>
            <person name="Amaya E."/>
            <person name="Detter J.C."/>
            <person name="Fletcher R."/>
            <person name="Gerhard D.S."/>
            <person name="Goodstein D."/>
            <person name="Graves T."/>
            <person name="Grigoriev I.V."/>
            <person name="Grimwood J."/>
            <person name="Kawashima T."/>
            <person name="Lindquist E."/>
            <person name="Lucas S.M."/>
            <person name="Mead P.E."/>
            <person name="Mitros T."/>
            <person name="Ogino H."/>
            <person name="Ohta Y."/>
            <person name="Poliakov A.V."/>
            <person name="Pollet N."/>
            <person name="Robert J."/>
            <person name="Salamov A."/>
            <person name="Sater A.K."/>
            <person name="Schmutz J."/>
            <person name="Terry A."/>
            <person name="Vize P.D."/>
            <person name="Warren W.C."/>
            <person name="Wells D."/>
            <person name="Wills A."/>
            <person name="Wilson R.K."/>
            <person name="Zimmerman L.B."/>
            <person name="Zorn A.M."/>
            <person name="Grainger R."/>
            <person name="Grammer T."/>
            <person name="Khokha M.K."/>
            <person name="Richardson P.M."/>
            <person name="Rokhsar D.S."/>
        </authorList>
    </citation>
    <scope>NUCLEOTIDE SEQUENCE [LARGE SCALE GENOMIC DNA]</scope>
    <source>
        <strain evidence="7">Nigerian</strain>
    </source>
</reference>
<dbReference type="GO" id="GO:0005634">
    <property type="term" value="C:nucleus"/>
    <property type="evidence" value="ECO:0007669"/>
    <property type="project" value="UniProtKB-SubCell"/>
</dbReference>
<feature type="compositionally biased region" description="Basic residues" evidence="5">
    <location>
        <begin position="299"/>
        <end position="308"/>
    </location>
</feature>
<proteinExistence type="predicted"/>
<dbReference type="SUPFAM" id="SSF54236">
    <property type="entry name" value="Ubiquitin-like"/>
    <property type="match status" value="2"/>
</dbReference>
<evidence type="ECO:0000256" key="2">
    <source>
        <dbReference type="ARBA" id="ARBA00023242"/>
    </source>
</evidence>
<reference evidence="7" key="2">
    <citation type="submission" date="2021-03" db="UniProtKB">
        <authorList>
            <consortium name="Ensembl"/>
        </authorList>
    </citation>
    <scope>IDENTIFICATION</scope>
</reference>
<protein>
    <recommendedName>
        <fullName evidence="3">NFATC2-interacting protein</fullName>
    </recommendedName>
    <alternativeName>
        <fullName evidence="4">Nuclear factor of activated T-cells, cytoplasmic 2-interacting protein</fullName>
    </alternativeName>
</protein>
<dbReference type="Gene3D" id="3.10.20.90">
    <property type="entry name" value="Phosphatidylinositol 3-kinase Catalytic Subunit, Chain A, domain 1"/>
    <property type="match status" value="2"/>
</dbReference>
<dbReference type="InterPro" id="IPR052324">
    <property type="entry name" value="NFATC2-Int_DNA_Repair"/>
</dbReference>
<dbReference type="CDD" id="cd17078">
    <property type="entry name" value="Ubl_SLD1_NFATC2ip"/>
    <property type="match status" value="1"/>
</dbReference>
<comment type="subcellular location">
    <subcellularLocation>
        <location evidence="1">Nucleus</location>
    </subcellularLocation>
</comment>
<dbReference type="InParanoid" id="A0A803JNA9"/>
<sequence length="505" mass="54247">MGRKRRKLPAAKGRAGATVRRNPAGGKGQNAGADEEASGEREGTEPHDPNSERNEDPDCPQTMGNLSALDPWDPQLGSKERNPPPTLEGSTPLASAPQGPSPAQSQGGPSPAQSQGGPSPAQSQGGPSPAPLRSSGPHTDLRDSAQSQDGLLPTSPCFVSGTEAPTACGPCIDIESGSPHRYEASEESSDSDVELVRPRQVKRRRLLPGTVPASVSVYSNKVNSSLKLPPDNSKALLQMSELHSIRGSEDVESEIVPPVTQQKPPTKELTDSETDETEPPNTERLRTGSPSPPPTPKTPVRRKGRAYNKIREMDARLRDLGTVLSPGQKVTTEENDVIVVGSSPAPELTVKVRRGGKLFRINLAMWDPLEKLAQSMASQLNVEPSRILLLLGDEELNKSQTPKSMNLTVADIIDCVVLSPPDGQEDSDPNEKICIKVQGKEKQSHLSVMVGKVEPLQSLMDQYQAAMGLTKKHKVSFFFEGQKLKGKNTAEELGLESDDIIEVWA</sequence>
<dbReference type="InterPro" id="IPR029071">
    <property type="entry name" value="Ubiquitin-like_domsf"/>
</dbReference>
<evidence type="ECO:0000256" key="3">
    <source>
        <dbReference type="ARBA" id="ARBA00039921"/>
    </source>
</evidence>
<evidence type="ECO:0000259" key="6">
    <source>
        <dbReference type="Pfam" id="PF11976"/>
    </source>
</evidence>
<feature type="domain" description="Rad60/SUMO-like" evidence="6">
    <location>
        <begin position="434"/>
        <end position="503"/>
    </location>
</feature>
<evidence type="ECO:0000313" key="7">
    <source>
        <dbReference type="Ensembl" id="ENSXETP00000109458"/>
    </source>
</evidence>
<dbReference type="FunCoup" id="A0A803JNA9">
    <property type="interactions" value="1140"/>
</dbReference>
<evidence type="ECO:0000256" key="5">
    <source>
        <dbReference type="SAM" id="MobiDB-lite"/>
    </source>
</evidence>
<dbReference type="CDD" id="cd17079">
    <property type="entry name" value="Ubl_SLD2_NFATC2ip"/>
    <property type="match status" value="1"/>
</dbReference>
<accession>A0A803JNA9</accession>
<feature type="region of interest" description="Disordered" evidence="5">
    <location>
        <begin position="247"/>
        <end position="308"/>
    </location>
</feature>
<dbReference type="GeneTree" id="ENSGT00390000007119"/>
<feature type="compositionally biased region" description="Low complexity" evidence="5">
    <location>
        <begin position="94"/>
        <end position="127"/>
    </location>
</feature>
<evidence type="ECO:0000256" key="1">
    <source>
        <dbReference type="ARBA" id="ARBA00004123"/>
    </source>
</evidence>
<feature type="compositionally biased region" description="Basic and acidic residues" evidence="5">
    <location>
        <begin position="38"/>
        <end position="56"/>
    </location>
</feature>
<dbReference type="AlphaFoldDB" id="A0A803JNA9"/>
<dbReference type="Ensembl" id="ENSXETT00000106363">
    <property type="protein sequence ID" value="ENSXETP00000109458"/>
    <property type="gene ID" value="ENSXETG00000047988"/>
</dbReference>
<evidence type="ECO:0000256" key="4">
    <source>
        <dbReference type="ARBA" id="ARBA00042764"/>
    </source>
</evidence>
<gene>
    <name evidence="7" type="primary">nfatc2ip</name>
</gene>
<dbReference type="PANTHER" id="PTHR47187">
    <property type="entry name" value="NFATC2-INTERACTING PROTEIN"/>
    <property type="match status" value="1"/>
</dbReference>
<name>A0A803JNA9_XENTR</name>